<evidence type="ECO:0008006" key="3">
    <source>
        <dbReference type="Google" id="ProtNLM"/>
    </source>
</evidence>
<gene>
    <name evidence="1" type="ORF">P7079_05740</name>
</gene>
<proteinExistence type="predicted"/>
<reference evidence="1 2" key="1">
    <citation type="submission" date="2023-03" db="EMBL/GenBank/DDBJ databases">
        <title>Complete genome of Arcanobacterium canis strain DSM 25104 isolated in 2010 from a canine otitis externa in Germany.</title>
        <authorList>
            <person name="Borowiak M."/>
            <person name="Kreitlow A."/>
            <person name="Malorny B."/>
            <person name="Laemmler C."/>
            <person name="Prenger-Berninghoff E."/>
            <person name="Ploetz M."/>
            <person name="Abdulmawjood A."/>
        </authorList>
    </citation>
    <scope>NUCLEOTIDE SEQUENCE [LARGE SCALE GENOMIC DNA]</scope>
    <source>
        <strain evidence="1 2">DSM 25104</strain>
    </source>
</reference>
<name>A0ABY8G274_9ACTO</name>
<dbReference type="Proteomes" id="UP001215216">
    <property type="component" value="Chromosome"/>
</dbReference>
<dbReference type="RefSeq" id="WP_278012330.1">
    <property type="nucleotide sequence ID" value="NZ_CP121208.1"/>
</dbReference>
<dbReference type="EMBL" id="CP121208">
    <property type="protein sequence ID" value="WFM82904.1"/>
    <property type="molecule type" value="Genomic_DNA"/>
</dbReference>
<keyword evidence="2" id="KW-1185">Reference proteome</keyword>
<evidence type="ECO:0000313" key="2">
    <source>
        <dbReference type="Proteomes" id="UP001215216"/>
    </source>
</evidence>
<accession>A0ABY8G274</accession>
<sequence length="65" mass="7137">MSKEFDQDAKDGVVRLVEDRFLVEGVSIQAACEVVVPQLGVCWIRLGSGSSKPDVQVRSGEQEKM</sequence>
<evidence type="ECO:0000313" key="1">
    <source>
        <dbReference type="EMBL" id="WFM82904.1"/>
    </source>
</evidence>
<organism evidence="1 2">
    <name type="scientific">Arcanobacterium canis</name>
    <dbReference type="NCBI Taxonomy" id="999183"/>
    <lineage>
        <taxon>Bacteria</taxon>
        <taxon>Bacillati</taxon>
        <taxon>Actinomycetota</taxon>
        <taxon>Actinomycetes</taxon>
        <taxon>Actinomycetales</taxon>
        <taxon>Actinomycetaceae</taxon>
        <taxon>Arcanobacterium</taxon>
    </lineage>
</organism>
<protein>
    <recommendedName>
        <fullName evidence="3">Transposase</fullName>
    </recommendedName>
</protein>